<dbReference type="SMART" id="SM00382">
    <property type="entry name" value="AAA"/>
    <property type="match status" value="2"/>
</dbReference>
<keyword evidence="5" id="KW-0547">Nucleotide-binding</keyword>
<evidence type="ECO:0000256" key="3">
    <source>
        <dbReference type="ARBA" id="ARBA00022597"/>
    </source>
</evidence>
<keyword evidence="4" id="KW-0677">Repeat</keyword>
<evidence type="ECO:0000256" key="7">
    <source>
        <dbReference type="ARBA" id="ARBA00022967"/>
    </source>
</evidence>
<dbReference type="RefSeq" id="WP_242830281.1">
    <property type="nucleotide sequence ID" value="NZ_CABLBR010000021.1"/>
</dbReference>
<proteinExistence type="predicted"/>
<organism evidence="10 11">
    <name type="scientific">Ruminococcus gauvreauii</name>
    <dbReference type="NCBI Taxonomy" id="438033"/>
    <lineage>
        <taxon>Bacteria</taxon>
        <taxon>Bacillati</taxon>
        <taxon>Bacillota</taxon>
        <taxon>Clostridia</taxon>
        <taxon>Eubacteriales</taxon>
        <taxon>Oscillospiraceae</taxon>
        <taxon>Ruminococcus</taxon>
    </lineage>
</organism>
<keyword evidence="8" id="KW-0472">Membrane</keyword>
<keyword evidence="6 10" id="KW-0067">ATP-binding</keyword>
<dbReference type="Pfam" id="PF00005">
    <property type="entry name" value="ABC_tran"/>
    <property type="match status" value="2"/>
</dbReference>
<evidence type="ECO:0000256" key="5">
    <source>
        <dbReference type="ARBA" id="ARBA00022741"/>
    </source>
</evidence>
<evidence type="ECO:0000313" key="10">
    <source>
        <dbReference type="EMBL" id="UWP58249.1"/>
    </source>
</evidence>
<evidence type="ECO:0000259" key="9">
    <source>
        <dbReference type="PROSITE" id="PS50893"/>
    </source>
</evidence>
<dbReference type="PANTHER" id="PTHR43790">
    <property type="entry name" value="CARBOHYDRATE TRANSPORT ATP-BINDING PROTEIN MG119-RELATED"/>
    <property type="match status" value="1"/>
</dbReference>
<evidence type="ECO:0000256" key="8">
    <source>
        <dbReference type="ARBA" id="ARBA00023136"/>
    </source>
</evidence>
<dbReference type="InterPro" id="IPR003439">
    <property type="entry name" value="ABC_transporter-like_ATP-bd"/>
</dbReference>
<evidence type="ECO:0000256" key="1">
    <source>
        <dbReference type="ARBA" id="ARBA00022448"/>
    </source>
</evidence>
<accession>A0ABY5VD45</accession>
<evidence type="ECO:0000256" key="2">
    <source>
        <dbReference type="ARBA" id="ARBA00022475"/>
    </source>
</evidence>
<dbReference type="InterPro" id="IPR050107">
    <property type="entry name" value="ABC_carbohydrate_import_ATPase"/>
</dbReference>
<sequence>MQEQGIAVELKDIVKNFPGVRALDGVSLALKKGEVHGLIGENGAGKSTLIKTFTGVHKPDKGKIFCEGQEVTFSGPLDAKKRGIACVYQELNIVAELNATDNMFLGNMKHKGNSCFLDYTYMNQKTKEVMKSMNQDIDLTKICGNMGMGQLQMIEIGKSILQEAKVLILDEPTSSLGEQETKELFKAVNLLKSQGMAILFVSHKLEEIFELCDVVTVMRDGKHVITMDTDQMTQDDLITYMVGRSLDNLYPKVEAEIKDVALEVKHLTRKGVYNDISFSVRRGEILGFAGLVGAGRTEVFRGIFAADPIDGGEVYVDGRKCTIKSPGEAIKSKIAFLTEDRKGQGLVLTESISKNIALVNMGSLSRGLFVDDDKLRKQAEDTVEKLKIKTDSINKNSGDLSGGNQQKVVIGKWINTDADIFIFDEPTRGIDVGAKIEVYNIINELVREGKAVVMISSELPEILGMCDRVIVMRHGHITGEIERDSNEFDQESIMKAAWEVG</sequence>
<dbReference type="Gene3D" id="3.40.50.300">
    <property type="entry name" value="P-loop containing nucleotide triphosphate hydrolases"/>
    <property type="match status" value="2"/>
</dbReference>
<evidence type="ECO:0000256" key="6">
    <source>
        <dbReference type="ARBA" id="ARBA00022840"/>
    </source>
</evidence>
<dbReference type="Proteomes" id="UP001060164">
    <property type="component" value="Chromosome"/>
</dbReference>
<dbReference type="CDD" id="cd03215">
    <property type="entry name" value="ABC_Carb_Monos_II"/>
    <property type="match status" value="1"/>
</dbReference>
<keyword evidence="7" id="KW-1278">Translocase</keyword>
<keyword evidence="11" id="KW-1185">Reference proteome</keyword>
<evidence type="ECO:0000313" key="11">
    <source>
        <dbReference type="Proteomes" id="UP001060164"/>
    </source>
</evidence>
<evidence type="ECO:0000256" key="4">
    <source>
        <dbReference type="ARBA" id="ARBA00022737"/>
    </source>
</evidence>
<keyword evidence="1" id="KW-0813">Transport</keyword>
<dbReference type="PANTHER" id="PTHR43790:SF3">
    <property type="entry name" value="D-ALLOSE IMPORT ATP-BINDING PROTEIN ALSA-RELATED"/>
    <property type="match status" value="1"/>
</dbReference>
<dbReference type="InterPro" id="IPR003593">
    <property type="entry name" value="AAA+_ATPase"/>
</dbReference>
<dbReference type="EMBL" id="CP102290">
    <property type="protein sequence ID" value="UWP58249.1"/>
    <property type="molecule type" value="Genomic_DNA"/>
</dbReference>
<dbReference type="GO" id="GO:0005524">
    <property type="term" value="F:ATP binding"/>
    <property type="evidence" value="ECO:0007669"/>
    <property type="project" value="UniProtKB-KW"/>
</dbReference>
<dbReference type="PROSITE" id="PS00211">
    <property type="entry name" value="ABC_TRANSPORTER_1"/>
    <property type="match status" value="1"/>
</dbReference>
<protein>
    <submittedName>
        <fullName evidence="10">Sugar ABC transporter ATP-binding protein</fullName>
    </submittedName>
</protein>
<dbReference type="InterPro" id="IPR017871">
    <property type="entry name" value="ABC_transporter-like_CS"/>
</dbReference>
<feature type="domain" description="ABC transporter" evidence="9">
    <location>
        <begin position="255"/>
        <end position="499"/>
    </location>
</feature>
<keyword evidence="3" id="KW-0762">Sugar transport</keyword>
<dbReference type="SUPFAM" id="SSF52540">
    <property type="entry name" value="P-loop containing nucleoside triphosphate hydrolases"/>
    <property type="match status" value="2"/>
</dbReference>
<dbReference type="PROSITE" id="PS50893">
    <property type="entry name" value="ABC_TRANSPORTER_2"/>
    <property type="match status" value="2"/>
</dbReference>
<feature type="domain" description="ABC transporter" evidence="9">
    <location>
        <begin position="8"/>
        <end position="245"/>
    </location>
</feature>
<reference evidence="10" key="1">
    <citation type="journal article" date="2022" name="Cell">
        <title>Design, construction, and in vivo augmentation of a complex gut microbiome.</title>
        <authorList>
            <person name="Cheng A.G."/>
            <person name="Ho P.Y."/>
            <person name="Aranda-Diaz A."/>
            <person name="Jain S."/>
            <person name="Yu F.B."/>
            <person name="Meng X."/>
            <person name="Wang M."/>
            <person name="Iakiviak M."/>
            <person name="Nagashima K."/>
            <person name="Zhao A."/>
            <person name="Murugkar P."/>
            <person name="Patil A."/>
            <person name="Atabakhsh K."/>
            <person name="Weakley A."/>
            <person name="Yan J."/>
            <person name="Brumbaugh A.R."/>
            <person name="Higginbottom S."/>
            <person name="Dimas A."/>
            <person name="Shiver A.L."/>
            <person name="Deutschbauer A."/>
            <person name="Neff N."/>
            <person name="Sonnenburg J.L."/>
            <person name="Huang K.C."/>
            <person name="Fischbach M.A."/>
        </authorList>
    </citation>
    <scope>NUCLEOTIDE SEQUENCE</scope>
    <source>
        <strain evidence="10">DSM 19829</strain>
    </source>
</reference>
<dbReference type="CDD" id="cd03216">
    <property type="entry name" value="ABC_Carb_Monos_I"/>
    <property type="match status" value="1"/>
</dbReference>
<keyword evidence="2" id="KW-1003">Cell membrane</keyword>
<name>A0ABY5VD45_9FIRM</name>
<gene>
    <name evidence="10" type="ORF">NQ502_12770</name>
</gene>
<dbReference type="InterPro" id="IPR027417">
    <property type="entry name" value="P-loop_NTPase"/>
</dbReference>